<feature type="region of interest" description="Disordered" evidence="1">
    <location>
        <begin position="113"/>
        <end position="136"/>
    </location>
</feature>
<protein>
    <recommendedName>
        <fullName evidence="5">DUF2218 domain-containing protein</fullName>
    </recommendedName>
</protein>
<feature type="transmembrane region" description="Helical" evidence="2">
    <location>
        <begin position="146"/>
        <end position="168"/>
    </location>
</feature>
<dbReference type="RefSeq" id="WP_204060290.1">
    <property type="nucleotide sequence ID" value="NZ_BAAAGP010000029.1"/>
</dbReference>
<keyword evidence="2" id="KW-0812">Transmembrane</keyword>
<dbReference type="Pfam" id="PF09981">
    <property type="entry name" value="DUF2218"/>
    <property type="match status" value="1"/>
</dbReference>
<organism evidence="3 4">
    <name type="scientific">Microbispora corallina</name>
    <dbReference type="NCBI Taxonomy" id="83302"/>
    <lineage>
        <taxon>Bacteria</taxon>
        <taxon>Bacillati</taxon>
        <taxon>Actinomycetota</taxon>
        <taxon>Actinomycetes</taxon>
        <taxon>Streptosporangiales</taxon>
        <taxon>Streptosporangiaceae</taxon>
        <taxon>Microbispora</taxon>
    </lineage>
</organism>
<evidence type="ECO:0000313" key="3">
    <source>
        <dbReference type="EMBL" id="GIH43143.1"/>
    </source>
</evidence>
<dbReference type="EMBL" id="BOOC01000035">
    <property type="protein sequence ID" value="GIH43143.1"/>
    <property type="molecule type" value="Genomic_DNA"/>
</dbReference>
<keyword evidence="4" id="KW-1185">Reference proteome</keyword>
<dbReference type="Gene3D" id="3.30.310.50">
    <property type="entry name" value="Alpha-D-phosphohexomutase, C-terminal domain"/>
    <property type="match status" value="1"/>
</dbReference>
<keyword evidence="2" id="KW-0472">Membrane</keyword>
<accession>A0ABQ4G816</accession>
<evidence type="ECO:0000256" key="2">
    <source>
        <dbReference type="SAM" id="Phobius"/>
    </source>
</evidence>
<gene>
    <name evidence="3" type="ORF">Mco01_61430</name>
</gene>
<dbReference type="InterPro" id="IPR014543">
    <property type="entry name" value="UCP028291"/>
</dbReference>
<evidence type="ECO:0000313" key="4">
    <source>
        <dbReference type="Proteomes" id="UP000603904"/>
    </source>
</evidence>
<keyword evidence="2" id="KW-1133">Transmembrane helix</keyword>
<evidence type="ECO:0008006" key="5">
    <source>
        <dbReference type="Google" id="ProtNLM"/>
    </source>
</evidence>
<sequence length="210" mass="23114">MRILQAHIRTERASRYLVQFCKHAAAMGGGGHTSRMHLHGPMVRSEVRVAAEWSETSGTVTFTPWGQCTLVADPGTVMLRIEAADEDGLVQIRDVVTRDFERFSRRDPMTVTWERPETSEADPFRPAGALTPTQQRGFPRSKLQSVLLALAVVVVIALHVGVAGTVVAESLWTGAAVTIVLALVVMKIALVAWARIGLRRRRSIKRADHS</sequence>
<feature type="transmembrane region" description="Helical" evidence="2">
    <location>
        <begin position="174"/>
        <end position="196"/>
    </location>
</feature>
<dbReference type="Proteomes" id="UP000603904">
    <property type="component" value="Unassembled WGS sequence"/>
</dbReference>
<name>A0ABQ4G816_9ACTN</name>
<evidence type="ECO:0000256" key="1">
    <source>
        <dbReference type="SAM" id="MobiDB-lite"/>
    </source>
</evidence>
<reference evidence="3 4" key="1">
    <citation type="submission" date="2021-01" db="EMBL/GenBank/DDBJ databases">
        <title>Whole genome shotgun sequence of Microbispora corallina NBRC 16416.</title>
        <authorList>
            <person name="Komaki H."/>
            <person name="Tamura T."/>
        </authorList>
    </citation>
    <scope>NUCLEOTIDE SEQUENCE [LARGE SCALE GENOMIC DNA]</scope>
    <source>
        <strain evidence="3 4">NBRC 16416</strain>
    </source>
</reference>
<comment type="caution">
    <text evidence="3">The sequence shown here is derived from an EMBL/GenBank/DDBJ whole genome shotgun (WGS) entry which is preliminary data.</text>
</comment>
<proteinExistence type="predicted"/>